<evidence type="ECO:0000256" key="2">
    <source>
        <dbReference type="ARBA" id="ARBA00023163"/>
    </source>
</evidence>
<organism evidence="4 5">
    <name type="scientific">Mycobacterium bourgelatii</name>
    <dbReference type="NCBI Taxonomy" id="1273442"/>
    <lineage>
        <taxon>Bacteria</taxon>
        <taxon>Bacillati</taxon>
        <taxon>Actinomycetota</taxon>
        <taxon>Actinomycetes</taxon>
        <taxon>Mycobacteriales</taxon>
        <taxon>Mycobacteriaceae</taxon>
        <taxon>Mycobacterium</taxon>
    </lineage>
</organism>
<dbReference type="Gene3D" id="1.10.357.10">
    <property type="entry name" value="Tetracycline Repressor, domain 2"/>
    <property type="match status" value="1"/>
</dbReference>
<dbReference type="Pfam" id="PF16859">
    <property type="entry name" value="TetR_C_11"/>
    <property type="match status" value="1"/>
</dbReference>
<dbReference type="EMBL" id="BLKZ01000002">
    <property type="protein sequence ID" value="GFG93663.1"/>
    <property type="molecule type" value="Genomic_DNA"/>
</dbReference>
<dbReference type="SUPFAM" id="SSF48498">
    <property type="entry name" value="Tetracyclin repressor-like, C-terminal domain"/>
    <property type="match status" value="1"/>
</dbReference>
<dbReference type="RefSeq" id="WP_163719369.1">
    <property type="nucleotide sequence ID" value="NZ_BLKZ01000002.1"/>
</dbReference>
<proteinExistence type="predicted"/>
<reference evidence="4 5" key="1">
    <citation type="journal article" date="2019" name="Emerg. Microbes Infect.">
        <title>Comprehensive subspecies identification of 175 nontuberculous mycobacteria species based on 7547 genomic profiles.</title>
        <authorList>
            <person name="Matsumoto Y."/>
            <person name="Kinjo T."/>
            <person name="Motooka D."/>
            <person name="Nabeya D."/>
            <person name="Jung N."/>
            <person name="Uechi K."/>
            <person name="Horii T."/>
            <person name="Iida T."/>
            <person name="Fujita J."/>
            <person name="Nakamura S."/>
        </authorList>
    </citation>
    <scope>NUCLEOTIDE SEQUENCE [LARGE SCALE GENOMIC DNA]</scope>
    <source>
        <strain evidence="4 5">JCM 30725</strain>
    </source>
</reference>
<keyword evidence="2" id="KW-0804">Transcription</keyword>
<accession>A0A7I9YYH9</accession>
<evidence type="ECO:0000256" key="1">
    <source>
        <dbReference type="ARBA" id="ARBA00023015"/>
    </source>
</evidence>
<evidence type="ECO:0000259" key="3">
    <source>
        <dbReference type="Pfam" id="PF16859"/>
    </source>
</evidence>
<sequence>MEPSRPRHAAEAAIPDDVRARVMPAVLDELACWGVERFSVEAMAERHNFDPAIIYRYWGDRHRLIVDFALGDNEVLRAETDTGSLRGDLMALARHIANRINTDIGRTFVRALVMDLRGRHDQETRMAIWREQFGAARTILERARDRGELRPDVHALAAVQIVIAPLNVYALYSEEMITDEYCAAIADTAWHALAAR</sequence>
<protein>
    <submittedName>
        <fullName evidence="4">TetR family transcriptional regulator</fullName>
    </submittedName>
</protein>
<gene>
    <name evidence="4" type="ORF">MBOU_57050</name>
</gene>
<name>A0A7I9YYH9_MYCBU</name>
<dbReference type="InterPro" id="IPR011075">
    <property type="entry name" value="TetR_C"/>
</dbReference>
<dbReference type="Gene3D" id="1.10.10.60">
    <property type="entry name" value="Homeodomain-like"/>
    <property type="match status" value="1"/>
</dbReference>
<evidence type="ECO:0000313" key="4">
    <source>
        <dbReference type="EMBL" id="GFG93663.1"/>
    </source>
</evidence>
<feature type="domain" description="Tetracyclin repressor-like C-terminal" evidence="3">
    <location>
        <begin position="80"/>
        <end position="188"/>
    </location>
</feature>
<dbReference type="Proteomes" id="UP000465360">
    <property type="component" value="Unassembled WGS sequence"/>
</dbReference>
<keyword evidence="5" id="KW-1185">Reference proteome</keyword>
<dbReference type="InterPro" id="IPR036271">
    <property type="entry name" value="Tet_transcr_reg_TetR-rel_C_sf"/>
</dbReference>
<keyword evidence="1" id="KW-0805">Transcription regulation</keyword>
<dbReference type="SUPFAM" id="SSF46689">
    <property type="entry name" value="Homeodomain-like"/>
    <property type="match status" value="1"/>
</dbReference>
<comment type="caution">
    <text evidence="4">The sequence shown here is derived from an EMBL/GenBank/DDBJ whole genome shotgun (WGS) entry which is preliminary data.</text>
</comment>
<dbReference type="InterPro" id="IPR009057">
    <property type="entry name" value="Homeodomain-like_sf"/>
</dbReference>
<dbReference type="AlphaFoldDB" id="A0A7I9YYH9"/>
<evidence type="ECO:0000313" key="5">
    <source>
        <dbReference type="Proteomes" id="UP000465360"/>
    </source>
</evidence>